<dbReference type="AlphaFoldDB" id="A0A286TAJ5"/>
<reference evidence="1 2" key="1">
    <citation type="journal article" date="2017" name="Biosci. Biotechnol. Biochem.">
        <title>Identification and characterization of a sulfoglycosidase from Bifidobacterium bifidum implicated in mucin glycan utilization.</title>
        <authorList>
            <person name="Katoh T."/>
            <person name="Maeshibu T."/>
            <person name="Kikkawa K."/>
            <person name="Gotoh A."/>
            <person name="Tomabechi Y."/>
            <person name="Nakamura M."/>
            <person name="Liao W.-H."/>
            <person name="Yamaguchi M."/>
            <person name="Ashida H."/>
            <person name="Yamamoto K."/>
            <person name="Katayama T."/>
        </authorList>
    </citation>
    <scope>NUCLEOTIDE SEQUENCE [LARGE SCALE GENOMIC DNA]</scope>
    <source>
        <strain evidence="1 2">JCM 7004</strain>
    </source>
</reference>
<proteinExistence type="predicted"/>
<protein>
    <submittedName>
        <fullName evidence="1">Uncharacterized protein</fullName>
    </submittedName>
</protein>
<dbReference type="Proteomes" id="UP000262177">
    <property type="component" value="Chromosome"/>
</dbReference>
<organism evidence="1 2">
    <name type="scientific">Bifidobacterium bifidum LMG 13195</name>
    <dbReference type="NCBI Taxonomy" id="1207542"/>
    <lineage>
        <taxon>Bacteria</taxon>
        <taxon>Bacillati</taxon>
        <taxon>Actinomycetota</taxon>
        <taxon>Actinomycetes</taxon>
        <taxon>Bifidobacteriales</taxon>
        <taxon>Bifidobacteriaceae</taxon>
        <taxon>Bifidobacterium</taxon>
    </lineage>
</organism>
<gene>
    <name evidence="1" type="ORF">BBJK_00298</name>
</gene>
<dbReference type="EMBL" id="AP018131">
    <property type="protein sequence ID" value="BBA47247.1"/>
    <property type="molecule type" value="Genomic_DNA"/>
</dbReference>
<evidence type="ECO:0000313" key="2">
    <source>
        <dbReference type="Proteomes" id="UP000262177"/>
    </source>
</evidence>
<evidence type="ECO:0000313" key="1">
    <source>
        <dbReference type="EMBL" id="BBA47247.1"/>
    </source>
</evidence>
<accession>A0A286TAJ5</accession>
<name>A0A286TAJ5_BIFBI</name>
<sequence length="128" mass="13809">MADSGDHPDRVIVTPAPGRTARLPFWHGDGSGRDCGFGTAEGAFIRQVCTGLTDAAEAGHPRFDTATADRLHDDGLDDNAVENLARLLAEQRKATGVVPDDRRMVIERCPDDEGLAGHHPFPIWPSRA</sequence>